<dbReference type="EMBL" id="JH600070">
    <property type="protein sequence ID" value="EIJ43661.1"/>
    <property type="molecule type" value="Genomic_DNA"/>
</dbReference>
<name>I3CJ68_9GAMM</name>
<dbReference type="InterPro" id="IPR045435">
    <property type="entry name" value="EAD7"/>
</dbReference>
<feature type="domain" description="Effector-associated" evidence="1">
    <location>
        <begin position="301"/>
        <end position="361"/>
    </location>
</feature>
<reference evidence="2 3" key="1">
    <citation type="submission" date="2011-11" db="EMBL/GenBank/DDBJ databases">
        <title>Improved High-Quality Draft sequence of Beggiatoa alba B18lD.</title>
        <authorList>
            <consortium name="US DOE Joint Genome Institute"/>
            <person name="Lucas S."/>
            <person name="Han J."/>
            <person name="Lapidus A."/>
            <person name="Cheng J.-F."/>
            <person name="Goodwin L."/>
            <person name="Pitluck S."/>
            <person name="Peters L."/>
            <person name="Mikhailova N."/>
            <person name="Held B."/>
            <person name="Detter J.C."/>
            <person name="Han C."/>
            <person name="Tapia R."/>
            <person name="Land M."/>
            <person name="Hauser L."/>
            <person name="Kyrpides N."/>
            <person name="Ivanova N."/>
            <person name="Pagani I."/>
            <person name="Samuel K."/>
            <person name="Teske A."/>
            <person name="Mueller J."/>
            <person name="Woyke T."/>
        </authorList>
    </citation>
    <scope>NUCLEOTIDE SEQUENCE [LARGE SCALE GENOMIC DNA]</scope>
    <source>
        <strain evidence="2 3">B18LD</strain>
    </source>
</reference>
<keyword evidence="3" id="KW-1185">Reference proteome</keyword>
<dbReference type="Pfam" id="PF19960">
    <property type="entry name" value="EAD7"/>
    <property type="match status" value="1"/>
</dbReference>
<dbReference type="AlphaFoldDB" id="I3CJ68"/>
<dbReference type="HOGENOM" id="CLU_749391_0_0_6"/>
<dbReference type="OrthoDB" id="245836at2"/>
<dbReference type="RefSeq" id="WP_002691022.1">
    <property type="nucleotide sequence ID" value="NZ_JH600070.1"/>
</dbReference>
<organism evidence="2 3">
    <name type="scientific">Beggiatoa alba B18LD</name>
    <dbReference type="NCBI Taxonomy" id="395493"/>
    <lineage>
        <taxon>Bacteria</taxon>
        <taxon>Pseudomonadati</taxon>
        <taxon>Pseudomonadota</taxon>
        <taxon>Gammaproteobacteria</taxon>
        <taxon>Thiotrichales</taxon>
        <taxon>Thiotrichaceae</taxon>
        <taxon>Beggiatoa</taxon>
    </lineage>
</organism>
<protein>
    <recommendedName>
        <fullName evidence="1">Effector-associated domain-containing protein</fullName>
    </recommendedName>
</protein>
<gene>
    <name evidence="2" type="ORF">BegalDRAFT_2827</name>
</gene>
<dbReference type="eggNOG" id="COG1672">
    <property type="taxonomic scope" value="Bacteria"/>
</dbReference>
<dbReference type="Proteomes" id="UP000005744">
    <property type="component" value="Unassembled WGS sequence"/>
</dbReference>
<accession>I3CJ68</accession>
<sequence>MPNPFVTTPAEFKQFINHKLLIQYLIGLWKDYPNMPVQSAAIWGVHGSGKSSILHHLRNLARNPIDTRFRVEQQQVFPKNVLITFVSADLSDFTVNNRAKLLNCLIKQMPFYQEGMLSVTNNPLEEFYDIVRDCAQYPLIFLLDNVDKGITYYPSEFDRSFWESLRSLAIADSGGIGFIITSERHPALITELLGDEPSDFFNIFGYTFKVEEAFEEEDALKLTQLSDIPFTQEDIDFILTKSQRRPALLQCLCSLCYQHKESGSHEDWRKAANDVISNVIREVQESKVQEKQKTERRQELQKCFNQYFSFREVKSVIFKLNIDEDELENTTKRRLVETLIVYCEQREQTEQLVQILKAERPEVDEIQSL</sequence>
<dbReference type="InterPro" id="IPR027417">
    <property type="entry name" value="P-loop_NTPase"/>
</dbReference>
<proteinExistence type="predicted"/>
<evidence type="ECO:0000259" key="1">
    <source>
        <dbReference type="Pfam" id="PF19960"/>
    </source>
</evidence>
<evidence type="ECO:0000313" key="2">
    <source>
        <dbReference type="EMBL" id="EIJ43661.1"/>
    </source>
</evidence>
<dbReference type="STRING" id="395493.BegalDRAFT_2827"/>
<evidence type="ECO:0000313" key="3">
    <source>
        <dbReference type="Proteomes" id="UP000005744"/>
    </source>
</evidence>
<dbReference type="SUPFAM" id="SSF52540">
    <property type="entry name" value="P-loop containing nucleoside triphosphate hydrolases"/>
    <property type="match status" value="1"/>
</dbReference>